<evidence type="ECO:0000256" key="3">
    <source>
        <dbReference type="ARBA" id="ARBA00022692"/>
    </source>
</evidence>
<dbReference type="GO" id="GO:0030026">
    <property type="term" value="P:intracellular manganese ion homeostasis"/>
    <property type="evidence" value="ECO:0007669"/>
    <property type="project" value="InterPro"/>
</dbReference>
<gene>
    <name evidence="7" type="ORF">LLEC1_04669</name>
</gene>
<evidence type="ECO:0000256" key="2">
    <source>
        <dbReference type="ARBA" id="ARBA00007049"/>
    </source>
</evidence>
<proteinExistence type="inferred from homology"/>
<keyword evidence="4 6" id="KW-1133">Transmembrane helix</keyword>
<evidence type="ECO:0000313" key="8">
    <source>
        <dbReference type="Proteomes" id="UP000243081"/>
    </source>
</evidence>
<comment type="subcellular location">
    <subcellularLocation>
        <location evidence="1">Endomembrane system</location>
        <topology evidence="1">Multi-pass membrane protein</topology>
    </subcellularLocation>
</comment>
<keyword evidence="8" id="KW-1185">Reference proteome</keyword>
<dbReference type="AlphaFoldDB" id="A0A179IHW9"/>
<dbReference type="PANTHER" id="PTHR31851">
    <property type="entry name" value="FE(2+)/MN(2+) TRANSPORTER PCL1"/>
    <property type="match status" value="1"/>
</dbReference>
<reference evidence="7 8" key="1">
    <citation type="submission" date="2016-03" db="EMBL/GenBank/DDBJ databases">
        <title>Fine-scale spatial genetic structure of a fungal parasite of coffee scale insects.</title>
        <authorList>
            <person name="Jackson D."/>
            <person name="Zemenick K.A."/>
            <person name="Malloure B."/>
            <person name="Quandt C.A."/>
            <person name="James T.Y."/>
        </authorList>
    </citation>
    <scope>NUCLEOTIDE SEQUENCE [LARGE SCALE GENOMIC DNA]</scope>
    <source>
        <strain evidence="7 8">UM487</strain>
    </source>
</reference>
<dbReference type="Proteomes" id="UP000243081">
    <property type="component" value="Unassembled WGS sequence"/>
</dbReference>
<keyword evidence="3 6" id="KW-0812">Transmembrane</keyword>
<keyword evidence="5 6" id="KW-0472">Membrane</keyword>
<evidence type="ECO:0000313" key="7">
    <source>
        <dbReference type="EMBL" id="OAR02257.1"/>
    </source>
</evidence>
<evidence type="ECO:0000256" key="1">
    <source>
        <dbReference type="ARBA" id="ARBA00004127"/>
    </source>
</evidence>
<protein>
    <submittedName>
        <fullName evidence="7">Uncharacterized protein</fullName>
    </submittedName>
</protein>
<organism evidence="7 8">
    <name type="scientific">Cordyceps confragosa</name>
    <name type="common">Lecanicillium lecanii</name>
    <dbReference type="NCBI Taxonomy" id="2714763"/>
    <lineage>
        <taxon>Eukaryota</taxon>
        <taxon>Fungi</taxon>
        <taxon>Dikarya</taxon>
        <taxon>Ascomycota</taxon>
        <taxon>Pezizomycotina</taxon>
        <taxon>Sordariomycetes</taxon>
        <taxon>Hypocreomycetidae</taxon>
        <taxon>Hypocreales</taxon>
        <taxon>Cordycipitaceae</taxon>
        <taxon>Akanthomyces</taxon>
    </lineage>
</organism>
<evidence type="ECO:0000256" key="6">
    <source>
        <dbReference type="SAM" id="Phobius"/>
    </source>
</evidence>
<dbReference type="OrthoDB" id="73465at2759"/>
<sequence>MAPTGESSPLLPSEPAIERYSPVYEEVKTMPEEQGALFDTTDILRDVIIGFSDGLTVPFALTAGLSSLGSSKIVIMGGLAELFSGMISMGLGAYLAAVTERDHYASQEERERRNVDAMPEARRAEVYAILERYAVSRAAAQPLVDDLCRSRAHWARL</sequence>
<accession>A0A179IHW9</accession>
<feature type="transmembrane region" description="Helical" evidence="6">
    <location>
        <begin position="73"/>
        <end position="97"/>
    </location>
</feature>
<dbReference type="Pfam" id="PF01988">
    <property type="entry name" value="VIT1"/>
    <property type="match status" value="1"/>
</dbReference>
<evidence type="ECO:0000256" key="4">
    <source>
        <dbReference type="ARBA" id="ARBA00022989"/>
    </source>
</evidence>
<evidence type="ECO:0000256" key="5">
    <source>
        <dbReference type="ARBA" id="ARBA00023136"/>
    </source>
</evidence>
<comment type="similarity">
    <text evidence="2">Belongs to the CCC1 family.</text>
</comment>
<dbReference type="GO" id="GO:0005384">
    <property type="term" value="F:manganese ion transmembrane transporter activity"/>
    <property type="evidence" value="ECO:0007669"/>
    <property type="project" value="InterPro"/>
</dbReference>
<dbReference type="EMBL" id="LUKN01000760">
    <property type="protein sequence ID" value="OAR02257.1"/>
    <property type="molecule type" value="Genomic_DNA"/>
</dbReference>
<dbReference type="GO" id="GO:0012505">
    <property type="term" value="C:endomembrane system"/>
    <property type="evidence" value="ECO:0007669"/>
    <property type="project" value="UniProtKB-SubCell"/>
</dbReference>
<feature type="non-terminal residue" evidence="7">
    <location>
        <position position="157"/>
    </location>
</feature>
<name>A0A179IHW9_CORDF</name>
<dbReference type="InterPro" id="IPR008217">
    <property type="entry name" value="Ccc1_fam"/>
</dbReference>
<comment type="caution">
    <text evidence="7">The sequence shown here is derived from an EMBL/GenBank/DDBJ whole genome shotgun (WGS) entry which is preliminary data.</text>
</comment>